<proteinExistence type="predicted"/>
<gene>
    <name evidence="2" type="ORF">ACE1YR_10140</name>
</gene>
<comment type="caution">
    <text evidence="2">The sequence shown here is derived from an EMBL/GenBank/DDBJ whole genome shotgun (WGS) entry which is preliminary data.</text>
</comment>
<evidence type="ECO:0000313" key="3">
    <source>
        <dbReference type="Proteomes" id="UP001577047"/>
    </source>
</evidence>
<sequence length="55" mass="5814">MLGLLRSRLAVLELPRTKIKIKGNGNRNGNGNGNGNGNADLIAQRSRTSAPPPSF</sequence>
<accession>A0ABV4Z822</accession>
<name>A0ABV4Z822_9PSED</name>
<protein>
    <submittedName>
        <fullName evidence="2">Uncharacterized protein</fullName>
    </submittedName>
</protein>
<feature type="compositionally biased region" description="Gly residues" evidence="1">
    <location>
        <begin position="26"/>
        <end position="36"/>
    </location>
</feature>
<evidence type="ECO:0000256" key="1">
    <source>
        <dbReference type="SAM" id="MobiDB-lite"/>
    </source>
</evidence>
<feature type="region of interest" description="Disordered" evidence="1">
    <location>
        <begin position="20"/>
        <end position="55"/>
    </location>
</feature>
<organism evidence="2 3">
    <name type="scientific">Pseudomonas boreofloridensis</name>
    <dbReference type="NCBI Taxonomy" id="3064348"/>
    <lineage>
        <taxon>Bacteria</taxon>
        <taxon>Pseudomonadati</taxon>
        <taxon>Pseudomonadota</taxon>
        <taxon>Gammaproteobacteria</taxon>
        <taxon>Pseudomonadales</taxon>
        <taxon>Pseudomonadaceae</taxon>
        <taxon>Pseudomonas</taxon>
    </lineage>
</organism>
<keyword evidence="3" id="KW-1185">Reference proteome</keyword>
<evidence type="ECO:0000313" key="2">
    <source>
        <dbReference type="EMBL" id="MFB3800793.1"/>
    </source>
</evidence>
<dbReference type="RefSeq" id="WP_304484302.1">
    <property type="nucleotide sequence ID" value="NZ_JAUQOQ010000007.1"/>
</dbReference>
<dbReference type="EMBL" id="JBHFXX010000007">
    <property type="protein sequence ID" value="MFB3800793.1"/>
    <property type="molecule type" value="Genomic_DNA"/>
</dbReference>
<dbReference type="Proteomes" id="UP001577047">
    <property type="component" value="Unassembled WGS sequence"/>
</dbReference>
<reference evidence="2 3" key="1">
    <citation type="submission" date="2024-09" db="EMBL/GenBank/DDBJ databases">
        <authorList>
            <person name="Fullem K."/>
        </authorList>
    </citation>
    <scope>NUCLEOTIDE SEQUENCE [LARGE SCALE GENOMIC DNA]</scope>
    <source>
        <strain evidence="3">K1(2024)</strain>
    </source>
</reference>